<evidence type="ECO:0000313" key="2">
    <source>
        <dbReference type="Proteomes" id="UP000239576"/>
    </source>
</evidence>
<dbReference type="EMBL" id="PVWK01000153">
    <property type="protein sequence ID" value="PSB24140.1"/>
    <property type="molecule type" value="Genomic_DNA"/>
</dbReference>
<reference evidence="1 2" key="2">
    <citation type="submission" date="2018-03" db="EMBL/GenBank/DDBJ databases">
        <title>The ancient ancestry and fast evolution of plastids.</title>
        <authorList>
            <person name="Moore K.R."/>
            <person name="Magnabosco C."/>
            <person name="Momper L."/>
            <person name="Gold D.A."/>
            <person name="Bosak T."/>
            <person name="Fournier G.P."/>
        </authorList>
    </citation>
    <scope>NUCLEOTIDE SEQUENCE [LARGE SCALE GENOMIC DNA]</scope>
    <source>
        <strain evidence="1 2">ULC18</strain>
    </source>
</reference>
<comment type="caution">
    <text evidence="1">The sequence shown here is derived from an EMBL/GenBank/DDBJ whole genome shotgun (WGS) entry which is preliminary data.</text>
</comment>
<proteinExistence type="predicted"/>
<name>A0A2T1DUH9_9CYAN</name>
<keyword evidence="2" id="KW-1185">Reference proteome</keyword>
<dbReference type="OrthoDB" id="495562at2"/>
<evidence type="ECO:0000313" key="1">
    <source>
        <dbReference type="EMBL" id="PSB24140.1"/>
    </source>
</evidence>
<dbReference type="Proteomes" id="UP000239576">
    <property type="component" value="Unassembled WGS sequence"/>
</dbReference>
<reference evidence="2" key="1">
    <citation type="submission" date="2018-02" db="EMBL/GenBank/DDBJ databases">
        <authorList>
            <person name="Moore K."/>
            <person name="Momper L."/>
        </authorList>
    </citation>
    <scope>NUCLEOTIDE SEQUENCE [LARGE SCALE GENOMIC DNA]</scope>
    <source>
        <strain evidence="2">ULC18</strain>
    </source>
</reference>
<sequence length="63" mass="7335">MNACPCCSNSMLRHVRHHEVYWFCRSCWQEMPLIESSPSLMLLSSSFERRFASCPLPRSLATL</sequence>
<gene>
    <name evidence="1" type="ORF">C7B82_28250</name>
</gene>
<accession>A0A2T1DUH9</accession>
<dbReference type="AlphaFoldDB" id="A0A2T1DUH9"/>
<protein>
    <submittedName>
        <fullName evidence="1">Uncharacterized protein</fullName>
    </submittedName>
</protein>
<organism evidence="1 2">
    <name type="scientific">Stenomitos frigidus ULC18</name>
    <dbReference type="NCBI Taxonomy" id="2107698"/>
    <lineage>
        <taxon>Bacteria</taxon>
        <taxon>Bacillati</taxon>
        <taxon>Cyanobacteriota</taxon>
        <taxon>Cyanophyceae</taxon>
        <taxon>Leptolyngbyales</taxon>
        <taxon>Leptolyngbyaceae</taxon>
        <taxon>Stenomitos</taxon>
    </lineage>
</organism>